<dbReference type="GO" id="GO:0072330">
    <property type="term" value="P:monocarboxylic acid biosynthetic process"/>
    <property type="evidence" value="ECO:0007669"/>
    <property type="project" value="UniProtKB-ARBA"/>
</dbReference>
<dbReference type="InterPro" id="IPR050466">
    <property type="entry name" value="Carboxylest/Gibb_receptor"/>
</dbReference>
<dbReference type="GO" id="GO:0017000">
    <property type="term" value="P:antibiotic biosynthetic process"/>
    <property type="evidence" value="ECO:0007669"/>
    <property type="project" value="UniProtKB-ARBA"/>
</dbReference>
<proteinExistence type="predicted"/>
<protein>
    <recommendedName>
        <fullName evidence="1">Alpha/beta hydrolase fold-3 domain-containing protein</fullName>
    </recommendedName>
</protein>
<dbReference type="Proteomes" id="UP001146351">
    <property type="component" value="Unassembled WGS sequence"/>
</dbReference>
<evidence type="ECO:0000259" key="1">
    <source>
        <dbReference type="Pfam" id="PF07859"/>
    </source>
</evidence>
<evidence type="ECO:0000313" key="3">
    <source>
        <dbReference type="Proteomes" id="UP001146351"/>
    </source>
</evidence>
<dbReference type="InterPro" id="IPR013094">
    <property type="entry name" value="AB_hydrolase_3"/>
</dbReference>
<dbReference type="Gene3D" id="3.40.50.1820">
    <property type="entry name" value="alpha/beta hydrolase"/>
    <property type="match status" value="1"/>
</dbReference>
<dbReference type="PANTHER" id="PTHR23024:SF166">
    <property type="entry name" value="ALPHA_BETA HYDROLASE FOLD-3 DOMAIN-CONTAINING PROTEIN-RELATED"/>
    <property type="match status" value="1"/>
</dbReference>
<accession>A0A9W9HPH7</accession>
<keyword evidence="3" id="KW-1185">Reference proteome</keyword>
<dbReference type="PANTHER" id="PTHR23024">
    <property type="entry name" value="ARYLACETAMIDE DEACETYLASE"/>
    <property type="match status" value="1"/>
</dbReference>
<dbReference type="GO" id="GO:0016787">
    <property type="term" value="F:hydrolase activity"/>
    <property type="evidence" value="ECO:0007669"/>
    <property type="project" value="InterPro"/>
</dbReference>
<dbReference type="SUPFAM" id="SSF53474">
    <property type="entry name" value="alpha/beta-Hydrolases"/>
    <property type="match status" value="1"/>
</dbReference>
<dbReference type="EMBL" id="JAPQKO010000008">
    <property type="protein sequence ID" value="KAJ5152320.1"/>
    <property type="molecule type" value="Genomic_DNA"/>
</dbReference>
<dbReference type="AlphaFoldDB" id="A0A9W9HPH7"/>
<gene>
    <name evidence="2" type="ORF">N7492_010615</name>
</gene>
<feature type="domain" description="Alpha/beta hydrolase fold-3" evidence="1">
    <location>
        <begin position="75"/>
        <end position="166"/>
    </location>
</feature>
<comment type="caution">
    <text evidence="2">The sequence shown here is derived from an EMBL/GenBank/DDBJ whole genome shotgun (WGS) entry which is preliminary data.</text>
</comment>
<dbReference type="InterPro" id="IPR029058">
    <property type="entry name" value="AB_hydrolase_fold"/>
</dbReference>
<reference evidence="2" key="2">
    <citation type="journal article" date="2023" name="IMA Fungus">
        <title>Comparative genomic study of the Penicillium genus elucidates a diverse pangenome and 15 lateral gene transfer events.</title>
        <authorList>
            <person name="Petersen C."/>
            <person name="Sorensen T."/>
            <person name="Nielsen M.R."/>
            <person name="Sondergaard T.E."/>
            <person name="Sorensen J.L."/>
            <person name="Fitzpatrick D.A."/>
            <person name="Frisvad J.C."/>
            <person name="Nielsen K.L."/>
        </authorList>
    </citation>
    <scope>NUCLEOTIDE SEQUENCE</scope>
    <source>
        <strain evidence="2">IBT 21917</strain>
    </source>
</reference>
<organism evidence="2 3">
    <name type="scientific">Penicillium capsulatum</name>
    <dbReference type="NCBI Taxonomy" id="69766"/>
    <lineage>
        <taxon>Eukaryota</taxon>
        <taxon>Fungi</taxon>
        <taxon>Dikarya</taxon>
        <taxon>Ascomycota</taxon>
        <taxon>Pezizomycotina</taxon>
        <taxon>Eurotiomycetes</taxon>
        <taxon>Eurotiomycetidae</taxon>
        <taxon>Eurotiales</taxon>
        <taxon>Aspergillaceae</taxon>
        <taxon>Penicillium</taxon>
    </lineage>
</organism>
<sequence>MAEHRYLAVVHPEWIDFLNHLPPNTKRVPITRDHLPITPQPGLDIQEFSIPARDGHPICVRAYKQPGHENFPLLTYLHGGGFVTGGFETDDASCRELGTELPILVLNVEYRLAPENPFPTGFEDSFDVVRWAGSRGTAELPINLQRDFLLGGTSAGANFTAGIAHLA</sequence>
<dbReference type="OrthoDB" id="408631at2759"/>
<evidence type="ECO:0000313" key="2">
    <source>
        <dbReference type="EMBL" id="KAJ5152320.1"/>
    </source>
</evidence>
<name>A0A9W9HPH7_9EURO</name>
<dbReference type="Pfam" id="PF07859">
    <property type="entry name" value="Abhydrolase_3"/>
    <property type="match status" value="1"/>
</dbReference>
<reference evidence="2" key="1">
    <citation type="submission" date="2022-11" db="EMBL/GenBank/DDBJ databases">
        <authorList>
            <person name="Petersen C."/>
        </authorList>
    </citation>
    <scope>NUCLEOTIDE SEQUENCE</scope>
    <source>
        <strain evidence="2">IBT 21917</strain>
    </source>
</reference>